<dbReference type="Gene3D" id="3.40.50.2000">
    <property type="entry name" value="Glycogen Phosphorylase B"/>
    <property type="match status" value="1"/>
</dbReference>
<dbReference type="Pfam" id="PF13692">
    <property type="entry name" value="Glyco_trans_1_4"/>
    <property type="match status" value="1"/>
</dbReference>
<dbReference type="Proteomes" id="UP001597206">
    <property type="component" value="Unassembled WGS sequence"/>
</dbReference>
<dbReference type="EMBL" id="JBHTLN010000002">
    <property type="protein sequence ID" value="MFD1123379.1"/>
    <property type="molecule type" value="Genomic_DNA"/>
</dbReference>
<evidence type="ECO:0000313" key="2">
    <source>
        <dbReference type="Proteomes" id="UP001597206"/>
    </source>
</evidence>
<reference evidence="2" key="1">
    <citation type="journal article" date="2019" name="Int. J. Syst. Evol. Microbiol.">
        <title>The Global Catalogue of Microorganisms (GCM) 10K type strain sequencing project: providing services to taxonomists for standard genome sequencing and annotation.</title>
        <authorList>
            <consortium name="The Broad Institute Genomics Platform"/>
            <consortium name="The Broad Institute Genome Sequencing Center for Infectious Disease"/>
            <person name="Wu L."/>
            <person name="Ma J."/>
        </authorList>
    </citation>
    <scope>NUCLEOTIDE SEQUENCE [LARGE SCALE GENOMIC DNA]</scope>
    <source>
        <strain evidence="2">CCUG 58411</strain>
    </source>
</reference>
<sequence>MSRSPFEVKSVLPHEALSNSGLVTLTDPTKPTLLCLSHLRWNFVYQRPQHLMSRFAKMFQVLFFEEPVLSEGETAWLEVKMVDEGVRVLIPHLPAHHISTTEGTDLLRNLLDRYLMIAEADPILWYYTPMSLAFTDHLNASLVVYDCMDELSAFLGAPPALLDFEKALFKKADIVFTGGYSLYETKRKQHQNVHPMPSSVDVLHFGMARLSNEQPLDQANIPGPKIGFYGVIDERIDVELLRQIATARPEWQLIMIGPIVKIDPATLPRLPNIHYLGPKAYGELPLYLCGWEVALMPFAINQSTRYISPTKTPEYLAGGRPVVSTPIHDVVHMYGESDLVLIAGDSEMFIESIEIALIAMGNPNAIATKADTILRGMSWDKTWQNMYLLMEDRLQVSPAKTFLNQVTQASPILLGSN</sequence>
<organism evidence="1 2">
    <name type="scientific">Methylophilus flavus</name>
    <dbReference type="NCBI Taxonomy" id="640084"/>
    <lineage>
        <taxon>Bacteria</taxon>
        <taxon>Pseudomonadati</taxon>
        <taxon>Pseudomonadota</taxon>
        <taxon>Betaproteobacteria</taxon>
        <taxon>Nitrosomonadales</taxon>
        <taxon>Methylophilaceae</taxon>
        <taxon>Methylophilus</taxon>
    </lineage>
</organism>
<accession>A0ABW3PAJ5</accession>
<name>A0ABW3PAJ5_9PROT</name>
<dbReference type="RefSeq" id="WP_379034992.1">
    <property type="nucleotide sequence ID" value="NZ_JBHTLN010000002.1"/>
</dbReference>
<evidence type="ECO:0000313" key="1">
    <source>
        <dbReference type="EMBL" id="MFD1123379.1"/>
    </source>
</evidence>
<dbReference type="SUPFAM" id="SSF53756">
    <property type="entry name" value="UDP-Glycosyltransferase/glycogen phosphorylase"/>
    <property type="match status" value="1"/>
</dbReference>
<protein>
    <submittedName>
        <fullName evidence="1">Glycosyltransferase family 1 protein</fullName>
    </submittedName>
</protein>
<dbReference type="CDD" id="cd04950">
    <property type="entry name" value="GT4_TuaH-like"/>
    <property type="match status" value="1"/>
</dbReference>
<gene>
    <name evidence="1" type="ORF">ACFQ2T_12735</name>
</gene>
<comment type="caution">
    <text evidence="1">The sequence shown here is derived from an EMBL/GenBank/DDBJ whole genome shotgun (WGS) entry which is preliminary data.</text>
</comment>
<keyword evidence="2" id="KW-1185">Reference proteome</keyword>
<proteinExistence type="predicted"/>